<feature type="signal peptide" evidence="6">
    <location>
        <begin position="1"/>
        <end position="18"/>
    </location>
</feature>
<dbReference type="GO" id="GO:0005886">
    <property type="term" value="C:plasma membrane"/>
    <property type="evidence" value="ECO:0000318"/>
    <property type="project" value="GO_Central"/>
</dbReference>
<dbReference type="KEGG" id="bfo:118428346"/>
<protein>
    <submittedName>
        <fullName evidence="9">Leucine-rich repeat, immunoglobulin-like domain and transmembrane domain-containing protein 2</fullName>
    </submittedName>
</protein>
<dbReference type="PANTHER" id="PTHR24369:SF210">
    <property type="entry name" value="CHAOPTIN-RELATED"/>
    <property type="match status" value="1"/>
</dbReference>
<dbReference type="PANTHER" id="PTHR24369">
    <property type="entry name" value="ANTIGEN BSP, PUTATIVE-RELATED"/>
    <property type="match status" value="1"/>
</dbReference>
<reference evidence="8" key="2">
    <citation type="journal article" date="2020" name="Nat. Ecol. Evol.">
        <title>Deeply conserved synteny resolves early events in vertebrate evolution.</title>
        <authorList>
            <person name="Simakov O."/>
            <person name="Marletaz F."/>
            <person name="Yue J.X."/>
            <person name="O'Connell B."/>
            <person name="Jenkins J."/>
            <person name="Brandt A."/>
            <person name="Calef R."/>
            <person name="Tung C.H."/>
            <person name="Huang T.K."/>
            <person name="Schmutz J."/>
            <person name="Satoh N."/>
            <person name="Yu J.K."/>
            <person name="Putnam N.H."/>
            <person name="Green R.E."/>
            <person name="Rokhsar D.S."/>
        </authorList>
    </citation>
    <scope>NUCLEOTIDE SEQUENCE [LARGE SCALE GENOMIC DNA]</scope>
    <source>
        <strain evidence="8">S238N-H82</strain>
    </source>
</reference>
<dbReference type="EMBL" id="GG666581">
    <property type="protein sequence ID" value="EEN52454.1"/>
    <property type="molecule type" value="Genomic_DNA"/>
</dbReference>
<dbReference type="SMART" id="SM00369">
    <property type="entry name" value="LRR_TYP"/>
    <property type="match status" value="2"/>
</dbReference>
<keyword evidence="5" id="KW-0812">Transmembrane</keyword>
<dbReference type="RefSeq" id="XP_035694296.1">
    <property type="nucleotide sequence ID" value="XM_035838403.1"/>
</dbReference>
<dbReference type="Gene3D" id="3.80.10.10">
    <property type="entry name" value="Ribonuclease Inhibitor"/>
    <property type="match status" value="1"/>
</dbReference>
<evidence type="ECO:0000256" key="1">
    <source>
        <dbReference type="ARBA" id="ARBA00022614"/>
    </source>
</evidence>
<feature type="region of interest" description="Disordered" evidence="4">
    <location>
        <begin position="340"/>
        <end position="372"/>
    </location>
</feature>
<dbReference type="GO" id="GO:0038023">
    <property type="term" value="F:signaling receptor activity"/>
    <property type="evidence" value="ECO:0000318"/>
    <property type="project" value="GO_Central"/>
</dbReference>
<keyword evidence="3" id="KW-0677">Repeat</keyword>
<feature type="transmembrane region" description="Helical" evidence="5">
    <location>
        <begin position="278"/>
        <end position="300"/>
    </location>
</feature>
<dbReference type="OMA" id="CRCFKEC"/>
<dbReference type="eggNOG" id="KOG2408">
    <property type="taxonomic scope" value="Eukaryota"/>
</dbReference>
<dbReference type="InterPro" id="IPR003591">
    <property type="entry name" value="Leu-rich_rpt_typical-subtyp"/>
</dbReference>
<evidence type="ECO:0000256" key="3">
    <source>
        <dbReference type="ARBA" id="ARBA00022737"/>
    </source>
</evidence>
<dbReference type="InParanoid" id="C3Z4T2"/>
<evidence type="ECO:0000313" key="7">
    <source>
        <dbReference type="EMBL" id="EEN52454.1"/>
    </source>
</evidence>
<name>C3Z4T2_BRAFL</name>
<reference evidence="9" key="3">
    <citation type="submission" date="2025-04" db="UniProtKB">
        <authorList>
            <consortium name="RefSeq"/>
        </authorList>
    </citation>
    <scope>IDENTIFICATION</scope>
    <source>
        <strain evidence="9">S238N-H82</strain>
        <tissue evidence="9">Testes</tissue>
    </source>
</reference>
<evidence type="ECO:0000256" key="6">
    <source>
        <dbReference type="SAM" id="SignalP"/>
    </source>
</evidence>
<reference evidence="7" key="1">
    <citation type="journal article" date="2008" name="Nature">
        <title>The amphioxus genome and the evolution of the chordate karyotype.</title>
        <authorList>
            <consortium name="US DOE Joint Genome Institute (JGI-PGF)"/>
            <person name="Putnam N.H."/>
            <person name="Butts T."/>
            <person name="Ferrier D.E.K."/>
            <person name="Furlong R.F."/>
            <person name="Hellsten U."/>
            <person name="Kawashima T."/>
            <person name="Robinson-Rechavi M."/>
            <person name="Shoguchi E."/>
            <person name="Terry A."/>
            <person name="Yu J.-K."/>
            <person name="Benito-Gutierrez E.L."/>
            <person name="Dubchak I."/>
            <person name="Garcia-Fernandez J."/>
            <person name="Gibson-Brown J.J."/>
            <person name="Grigoriev I.V."/>
            <person name="Horton A.C."/>
            <person name="de Jong P.J."/>
            <person name="Jurka J."/>
            <person name="Kapitonov V.V."/>
            <person name="Kohara Y."/>
            <person name="Kuroki Y."/>
            <person name="Lindquist E."/>
            <person name="Lucas S."/>
            <person name="Osoegawa K."/>
            <person name="Pennacchio L.A."/>
            <person name="Salamov A.A."/>
            <person name="Satou Y."/>
            <person name="Sauka-Spengler T."/>
            <person name="Schmutz J."/>
            <person name="Shin-I T."/>
            <person name="Toyoda A."/>
            <person name="Bronner-Fraser M."/>
            <person name="Fujiyama A."/>
            <person name="Holland L.Z."/>
            <person name="Holland P.W.H."/>
            <person name="Satoh N."/>
            <person name="Rokhsar D.S."/>
        </authorList>
    </citation>
    <scope>NUCLEOTIDE SEQUENCE [LARGE SCALE GENOMIC DNA]</scope>
    <source>
        <strain evidence="7">S238N-H82</strain>
        <tissue evidence="7">Testes</tissue>
    </source>
</reference>
<keyword evidence="2 6" id="KW-0732">Signal</keyword>
<keyword evidence="1" id="KW-0433">Leucine-rich repeat</keyword>
<dbReference type="GeneID" id="118428346"/>
<sequence length="372" mass="42585">MAFHNFLLLVMILWTCRLQDTVICSEHRKCNSTAAYLNCEGLGLANWDVENFEIFQTISRLKKDKISIVYFSRNRLTEVPWNGLSTVPSLYVLYLDHNQVESFSPGTALRHLSKLSSIHLSYNRIKALTEGEFRRPVQDRPLLRVYLDNNPIHCDATVLWLANISLHERSCRCFKECYGDVICMQQCQENCTENALNLHFHSDYSSRITCASPEYMRGKLIHEMLTTENMPSTDETTETGANITTNVAVFQPFTKATAPNGDIRYILPKHNQQGRSQLIRHIAVSVAMAIVAIVLLVLICKCRKAKLVQRRRRAEARGRQLTCSRNHAYETARNVVVENVEEEQDRDETTPYGIAKQNPIYVTADEQDGEEP</sequence>
<keyword evidence="8" id="KW-1185">Reference proteome</keyword>
<evidence type="ECO:0000313" key="8">
    <source>
        <dbReference type="Proteomes" id="UP000001554"/>
    </source>
</evidence>
<keyword evidence="5" id="KW-1133">Transmembrane helix</keyword>
<feature type="chain" id="PRO_5044729273" evidence="6">
    <location>
        <begin position="19"/>
        <end position="372"/>
    </location>
</feature>
<dbReference type="Proteomes" id="UP000001554">
    <property type="component" value="Chromosome 1"/>
</dbReference>
<evidence type="ECO:0000256" key="5">
    <source>
        <dbReference type="SAM" id="Phobius"/>
    </source>
</evidence>
<organism>
    <name type="scientific">Branchiostoma floridae</name>
    <name type="common">Florida lancelet</name>
    <name type="synonym">Amphioxus</name>
    <dbReference type="NCBI Taxonomy" id="7739"/>
    <lineage>
        <taxon>Eukaryota</taxon>
        <taxon>Metazoa</taxon>
        <taxon>Chordata</taxon>
        <taxon>Cephalochordata</taxon>
        <taxon>Leptocardii</taxon>
        <taxon>Amphioxiformes</taxon>
        <taxon>Branchiostomatidae</taxon>
        <taxon>Branchiostoma</taxon>
    </lineage>
</organism>
<gene>
    <name evidence="9" type="primary">LOC118428346</name>
    <name evidence="7" type="ORF">BRAFLDRAFT_77153</name>
</gene>
<dbReference type="Pfam" id="PF13855">
    <property type="entry name" value="LRR_8"/>
    <property type="match status" value="1"/>
</dbReference>
<evidence type="ECO:0000313" key="9">
    <source>
        <dbReference type="RefSeq" id="XP_035694296.1"/>
    </source>
</evidence>
<dbReference type="AlphaFoldDB" id="C3Z4T2"/>
<evidence type="ECO:0000256" key="4">
    <source>
        <dbReference type="SAM" id="MobiDB-lite"/>
    </source>
</evidence>
<keyword evidence="5" id="KW-0472">Membrane</keyword>
<dbReference type="InterPro" id="IPR001611">
    <property type="entry name" value="Leu-rich_rpt"/>
</dbReference>
<dbReference type="InterPro" id="IPR032675">
    <property type="entry name" value="LRR_dom_sf"/>
</dbReference>
<accession>C3Z4T2</accession>
<dbReference type="OrthoDB" id="676979at2759"/>
<proteinExistence type="predicted"/>
<evidence type="ECO:0000256" key="2">
    <source>
        <dbReference type="ARBA" id="ARBA00022729"/>
    </source>
</evidence>
<dbReference type="SUPFAM" id="SSF52058">
    <property type="entry name" value="L domain-like"/>
    <property type="match status" value="1"/>
</dbReference>
<dbReference type="InterPro" id="IPR050541">
    <property type="entry name" value="LRR_TM_domain-containing"/>
</dbReference>